<accession>A0ACA9K6Y7</accession>
<evidence type="ECO:0000313" key="2">
    <source>
        <dbReference type="Proteomes" id="UP000789525"/>
    </source>
</evidence>
<feature type="non-terminal residue" evidence="1">
    <location>
        <position position="1"/>
    </location>
</feature>
<dbReference type="Proteomes" id="UP000789525">
    <property type="component" value="Unassembled WGS sequence"/>
</dbReference>
<keyword evidence="2" id="KW-1185">Reference proteome</keyword>
<evidence type="ECO:0000313" key="1">
    <source>
        <dbReference type="EMBL" id="CAG8455885.1"/>
    </source>
</evidence>
<dbReference type="EMBL" id="CAJVPT010001060">
    <property type="protein sequence ID" value="CAG8455885.1"/>
    <property type="molecule type" value="Genomic_DNA"/>
</dbReference>
<comment type="caution">
    <text evidence="1">The sequence shown here is derived from an EMBL/GenBank/DDBJ whole genome shotgun (WGS) entry which is preliminary data.</text>
</comment>
<organism evidence="1 2">
    <name type="scientific">Acaulospora colombiana</name>
    <dbReference type="NCBI Taxonomy" id="27376"/>
    <lineage>
        <taxon>Eukaryota</taxon>
        <taxon>Fungi</taxon>
        <taxon>Fungi incertae sedis</taxon>
        <taxon>Mucoromycota</taxon>
        <taxon>Glomeromycotina</taxon>
        <taxon>Glomeromycetes</taxon>
        <taxon>Diversisporales</taxon>
        <taxon>Acaulosporaceae</taxon>
        <taxon>Acaulospora</taxon>
    </lineage>
</organism>
<protein>
    <submittedName>
        <fullName evidence="1">1325_t:CDS:1</fullName>
    </submittedName>
</protein>
<proteinExistence type="predicted"/>
<sequence length="419" mass="47918">SNSDARILESGTPPTDRYEYCLECEKALTEFGWCRFCHTKELKNDFPNWTSDNKDLDKIIQKSQLDATEFAEFIEWIQWDQFSIFEFLGKGKFSTVYSAYWIEGPRRTLDGEIYVIRDGPIKVAIKVIENSRNISKGYLNRIARYLKCIQNRSLAEFFGVTRDESGNYAFVMKFYENGSLNQYLDYAMGIFCWRDMVDMLYGISKGLDQIHKYGLYHGNLHCGNLLVENEPGSIDIRISDVGLHCPAEESTTAIYGVLPYVAPEILRGEPYTQAADVYSFGIIMWTLPAGVRPFCDRAHDVKLAQSICDGLCPEVVDGTPEVYAELMSRCLDRDPTNRPNVSEICDILERWIIAICDDPNPSSLSDQFDAAEEKKFAEFESKAFTRPEIHPQASYISQPLDFPELRTQRNPQHQHALGV</sequence>
<gene>
    <name evidence="1" type="ORF">ACOLOM_LOCUS957</name>
</gene>
<name>A0ACA9K6Y7_9GLOM</name>
<reference evidence="1" key="1">
    <citation type="submission" date="2021-06" db="EMBL/GenBank/DDBJ databases">
        <authorList>
            <person name="Kallberg Y."/>
            <person name="Tangrot J."/>
            <person name="Rosling A."/>
        </authorList>
    </citation>
    <scope>NUCLEOTIDE SEQUENCE</scope>
    <source>
        <strain evidence="1">CL356</strain>
    </source>
</reference>